<dbReference type="SUPFAM" id="SSF53756">
    <property type="entry name" value="UDP-Glycosyltransferase/glycogen phosphorylase"/>
    <property type="match status" value="1"/>
</dbReference>
<dbReference type="GO" id="GO:0120514">
    <property type="term" value="F:2-hydroxyflavanone C-glucosyltransferase activity"/>
    <property type="evidence" value="ECO:0007669"/>
    <property type="project" value="UniProtKB-EC"/>
</dbReference>
<dbReference type="EC" id="2.4.1.-" evidence="5"/>
<keyword evidence="4" id="KW-0328">Glycosyltransferase</keyword>
<keyword evidence="7" id="KW-1185">Reference proteome</keyword>
<evidence type="ECO:0000256" key="5">
    <source>
        <dbReference type="RuleBase" id="RU362057"/>
    </source>
</evidence>
<evidence type="ECO:0000256" key="1">
    <source>
        <dbReference type="ARBA" id="ARBA00009995"/>
    </source>
</evidence>
<keyword evidence="2 4" id="KW-0808">Transferase</keyword>
<dbReference type="Gene3D" id="3.40.50.2000">
    <property type="entry name" value="Glycogen Phosphorylase B"/>
    <property type="match status" value="2"/>
</dbReference>
<evidence type="ECO:0000313" key="8">
    <source>
        <dbReference type="RefSeq" id="XP_021843072.1"/>
    </source>
</evidence>
<name>A0A9R0I592_SPIOL</name>
<evidence type="ECO:0000256" key="4">
    <source>
        <dbReference type="RuleBase" id="RU003718"/>
    </source>
</evidence>
<evidence type="ECO:0000256" key="2">
    <source>
        <dbReference type="ARBA" id="ARBA00022679"/>
    </source>
</evidence>
<evidence type="ECO:0000256" key="3">
    <source>
        <dbReference type="ARBA" id="ARBA00051296"/>
    </source>
</evidence>
<evidence type="ECO:0000259" key="6">
    <source>
        <dbReference type="Pfam" id="PF26168"/>
    </source>
</evidence>
<dbReference type="GeneID" id="110783085"/>
<dbReference type="FunFam" id="3.40.50.2000:FF:000060">
    <property type="entry name" value="Glycosyltransferase"/>
    <property type="match status" value="1"/>
</dbReference>
<accession>A0A9R0I592</accession>
<sequence length="470" mass="53217">MADQNDQEYILKHPSVAAIIVPFPMQGHLNETLHLSNLIVSYGIPIHFTGSIAHNRQAKQRLHGWDPQNTHKMHFHDLQLPPFTKKPPKYSADTKFPGHLQPLFDASLQLRKPVFRLLQELSTKYRRIIVVHDTLMASVVQDVKLIPNAESYALHSVSAFTIFFHIWESITDTSFHLDSDIPKDGIIPSSEGCFTPEFQDFVANQYKVLNFESGRLFNTCREIEGKYVNLLAKLPTNTNKKLFAIGPLNPVEIKSSKTRHRCLEWLDKQEKDSVIYVSFGTTISMTEDQISELAVGLERSGQKFLWVVRSADGLDISAEDDVKRPQLPKGYENRIENRGLVVRDWAPQLEILAHPSTGGFMSHCGWNSCMESISMGVPIAAWPMHSDQPKNSILITEVLKTGLLVREWEQRAKRVTSTMVEDTVRLLMTSKEGEDMRKRAEELGGAVRGSVADGGSSRLEMDYFIAHISR</sequence>
<dbReference type="InterPro" id="IPR035595">
    <property type="entry name" value="UDP_glycos_trans_CS"/>
</dbReference>
<protein>
    <recommendedName>
        <fullName evidence="5">Glycosyltransferase</fullName>
        <ecNumber evidence="5">2.4.1.-</ecNumber>
    </recommendedName>
</protein>
<proteinExistence type="inferred from homology"/>
<comment type="catalytic activity">
    <reaction evidence="3">
        <text>a 3'-hydro-2'-hydroxy-beta-oxodihydrochalcone + UDP-alpha-D-glucose = a 3'-(beta-D-glucopyranosyl)-2'-hydroxy-beta-oxodihydrochalcone + UDP + H(+)</text>
        <dbReference type="Rhea" id="RHEA:51504"/>
        <dbReference type="ChEBI" id="CHEBI:15378"/>
        <dbReference type="ChEBI" id="CHEBI:58223"/>
        <dbReference type="ChEBI" id="CHEBI:58885"/>
        <dbReference type="ChEBI" id="CHEBI:142482"/>
        <dbReference type="ChEBI" id="CHEBI:142483"/>
        <dbReference type="EC" id="2.4.1.360"/>
    </reaction>
    <physiologicalReaction direction="left-to-right" evidence="3">
        <dbReference type="Rhea" id="RHEA:51505"/>
    </physiologicalReaction>
</comment>
<gene>
    <name evidence="8" type="primary">LOC110783085</name>
</gene>
<comment type="similarity">
    <text evidence="1 4">Belongs to the UDP-glycosyltransferase family.</text>
</comment>
<dbReference type="GO" id="GO:0035251">
    <property type="term" value="F:UDP-glucosyltransferase activity"/>
    <property type="evidence" value="ECO:0000318"/>
    <property type="project" value="GO_Central"/>
</dbReference>
<dbReference type="Proteomes" id="UP000813463">
    <property type="component" value="Chromosome 3"/>
</dbReference>
<feature type="domain" description="Glycosyltransferase N-terminal" evidence="6">
    <location>
        <begin position="15"/>
        <end position="250"/>
    </location>
</feature>
<dbReference type="OrthoDB" id="5835829at2759"/>
<dbReference type="InterPro" id="IPR002213">
    <property type="entry name" value="UDP_glucos_trans"/>
</dbReference>
<dbReference type="RefSeq" id="XP_021843072.1">
    <property type="nucleotide sequence ID" value="XM_021987380.2"/>
</dbReference>
<dbReference type="KEGG" id="soe:110783085"/>
<dbReference type="PROSITE" id="PS00375">
    <property type="entry name" value="UDPGT"/>
    <property type="match status" value="1"/>
</dbReference>
<reference evidence="7" key="1">
    <citation type="journal article" date="2021" name="Nat. Commun.">
        <title>Genomic analyses provide insights into spinach domestication and the genetic basis of agronomic traits.</title>
        <authorList>
            <person name="Cai X."/>
            <person name="Sun X."/>
            <person name="Xu C."/>
            <person name="Sun H."/>
            <person name="Wang X."/>
            <person name="Ge C."/>
            <person name="Zhang Z."/>
            <person name="Wang Q."/>
            <person name="Fei Z."/>
            <person name="Jiao C."/>
            <person name="Wang Q."/>
        </authorList>
    </citation>
    <scope>NUCLEOTIDE SEQUENCE [LARGE SCALE GENOMIC DNA]</scope>
    <source>
        <strain evidence="7">cv. Varoflay</strain>
    </source>
</reference>
<organism evidence="7 8">
    <name type="scientific">Spinacia oleracea</name>
    <name type="common">Spinach</name>
    <dbReference type="NCBI Taxonomy" id="3562"/>
    <lineage>
        <taxon>Eukaryota</taxon>
        <taxon>Viridiplantae</taxon>
        <taxon>Streptophyta</taxon>
        <taxon>Embryophyta</taxon>
        <taxon>Tracheophyta</taxon>
        <taxon>Spermatophyta</taxon>
        <taxon>Magnoliopsida</taxon>
        <taxon>eudicotyledons</taxon>
        <taxon>Gunneridae</taxon>
        <taxon>Pentapetalae</taxon>
        <taxon>Caryophyllales</taxon>
        <taxon>Chenopodiaceae</taxon>
        <taxon>Chenopodioideae</taxon>
        <taxon>Anserineae</taxon>
        <taxon>Spinacia</taxon>
    </lineage>
</organism>
<dbReference type="CDD" id="cd03784">
    <property type="entry name" value="GT1_Gtf-like"/>
    <property type="match status" value="1"/>
</dbReference>
<dbReference type="InterPro" id="IPR058980">
    <property type="entry name" value="Glyco_transf_N"/>
</dbReference>
<dbReference type="GO" id="GO:0050404">
    <property type="term" value="F:zeatin O-beta-D-xylosyltransferase activity"/>
    <property type="evidence" value="ECO:0007669"/>
    <property type="project" value="UniProtKB-ARBA"/>
</dbReference>
<dbReference type="Pfam" id="PF26168">
    <property type="entry name" value="Glyco_transf_N"/>
    <property type="match status" value="1"/>
</dbReference>
<dbReference type="PANTHER" id="PTHR48044">
    <property type="entry name" value="GLYCOSYLTRANSFERASE"/>
    <property type="match status" value="1"/>
</dbReference>
<dbReference type="PANTHER" id="PTHR48044:SF22">
    <property type="entry name" value="GLYCOSYLTRANSFERASE"/>
    <property type="match status" value="1"/>
</dbReference>
<evidence type="ECO:0000313" key="7">
    <source>
        <dbReference type="Proteomes" id="UP000813463"/>
    </source>
</evidence>
<dbReference type="AlphaFoldDB" id="A0A9R0I592"/>
<dbReference type="Pfam" id="PF00201">
    <property type="entry name" value="UDPGT"/>
    <property type="match status" value="1"/>
</dbReference>
<dbReference type="FunFam" id="3.40.50.2000:FF:000238">
    <property type="entry name" value="Glycosyltransferase"/>
    <property type="match status" value="1"/>
</dbReference>
<dbReference type="GO" id="GO:0009690">
    <property type="term" value="P:cytokinin metabolic process"/>
    <property type="evidence" value="ECO:0007669"/>
    <property type="project" value="UniProtKB-ARBA"/>
</dbReference>
<reference evidence="8" key="2">
    <citation type="submission" date="2025-08" db="UniProtKB">
        <authorList>
            <consortium name="RefSeq"/>
        </authorList>
    </citation>
    <scope>IDENTIFICATION</scope>
    <source>
        <tissue evidence="8">Leaf</tissue>
    </source>
</reference>